<protein>
    <recommendedName>
        <fullName evidence="4">Lipoprotein</fullName>
    </recommendedName>
</protein>
<name>A0AAW4P769_9EURY</name>
<dbReference type="RefSeq" id="WP_220578489.1">
    <property type="nucleotide sequence ID" value="NZ_RKLT01000001.1"/>
</dbReference>
<evidence type="ECO:0000256" key="1">
    <source>
        <dbReference type="SAM" id="MobiDB-lite"/>
    </source>
</evidence>
<accession>A0AAW4P769</accession>
<comment type="caution">
    <text evidence="2">The sequence shown here is derived from an EMBL/GenBank/DDBJ whole genome shotgun (WGS) entry which is preliminary data.</text>
</comment>
<organism evidence="2 3">
    <name type="scientific">Haloarcula nitratireducens</name>
    <dbReference type="NCBI Taxonomy" id="2487749"/>
    <lineage>
        <taxon>Archaea</taxon>
        <taxon>Methanobacteriati</taxon>
        <taxon>Methanobacteriota</taxon>
        <taxon>Stenosarchaea group</taxon>
        <taxon>Halobacteria</taxon>
        <taxon>Halobacteriales</taxon>
        <taxon>Haloarculaceae</taxon>
        <taxon>Haloarcula</taxon>
    </lineage>
</organism>
<reference evidence="2 3" key="1">
    <citation type="submission" date="2021-06" db="EMBL/GenBank/DDBJ databases">
        <title>Halomicroarcula sp. a new haloarchaeum isolated from saline soil.</title>
        <authorList>
            <person name="Duran-Viseras A."/>
            <person name="Sanchez-Porro C."/>
            <person name="Ventosa A."/>
        </authorList>
    </citation>
    <scope>NUCLEOTIDE SEQUENCE [LARGE SCALE GENOMIC DNA]</scope>
    <source>
        <strain evidence="2 3">F27</strain>
    </source>
</reference>
<dbReference type="AlphaFoldDB" id="A0AAW4P769"/>
<evidence type="ECO:0000313" key="2">
    <source>
        <dbReference type="EMBL" id="MBX0293790.1"/>
    </source>
</evidence>
<sequence length="262" mass="29730">MRRQSALLVGLLAVTAGCSGLSGFGDAPRSQTVTPAPVPDPPTATRAQMDFPPGIDEDGLHRADVLATAHRQALQNRSYTFYERYRRTTETPNGTVVLARNETTRVASAKRYLHHLHRQRYLDDEPVAGYRQTTFADGRRWYERSDDGDVTETGGRIRFTQDQFAYEAAFYIEEYAAVPQSRTRVVRRDGRRFFWVTGSGGTPPSRSAVQSYRVSLLVDARGVVHRLEVHYRTETDRVTYSFRYRRFGSTGVSTPRWVDGID</sequence>
<evidence type="ECO:0000313" key="3">
    <source>
        <dbReference type="Proteomes" id="UP001430455"/>
    </source>
</evidence>
<keyword evidence="3" id="KW-1185">Reference proteome</keyword>
<dbReference type="EMBL" id="RKLT01000001">
    <property type="protein sequence ID" value="MBX0293790.1"/>
    <property type="molecule type" value="Genomic_DNA"/>
</dbReference>
<dbReference type="PROSITE" id="PS51257">
    <property type="entry name" value="PROKAR_LIPOPROTEIN"/>
    <property type="match status" value="1"/>
</dbReference>
<proteinExistence type="predicted"/>
<dbReference type="Proteomes" id="UP001430455">
    <property type="component" value="Unassembled WGS sequence"/>
</dbReference>
<evidence type="ECO:0008006" key="4">
    <source>
        <dbReference type="Google" id="ProtNLM"/>
    </source>
</evidence>
<feature type="region of interest" description="Disordered" evidence="1">
    <location>
        <begin position="24"/>
        <end position="55"/>
    </location>
</feature>
<gene>
    <name evidence="2" type="ORF">EGH23_02700</name>
</gene>